<feature type="domain" description="Caspase family p20" evidence="8">
    <location>
        <begin position="411"/>
        <end position="531"/>
    </location>
</feature>
<feature type="non-terminal residue" evidence="9">
    <location>
        <position position="627"/>
    </location>
</feature>
<evidence type="ECO:0000256" key="4">
    <source>
        <dbReference type="ARBA" id="ARBA00022801"/>
    </source>
</evidence>
<evidence type="ECO:0000256" key="5">
    <source>
        <dbReference type="RuleBase" id="RU003971"/>
    </source>
</evidence>
<evidence type="ECO:0000259" key="7">
    <source>
        <dbReference type="PROSITE" id="PS50207"/>
    </source>
</evidence>
<dbReference type="PRINTS" id="PR00376">
    <property type="entry name" value="IL1BCENZYME"/>
</dbReference>
<dbReference type="GO" id="GO:0006915">
    <property type="term" value="P:apoptotic process"/>
    <property type="evidence" value="ECO:0007669"/>
    <property type="project" value="UniProtKB-KW"/>
</dbReference>
<reference evidence="9" key="1">
    <citation type="journal article" date="2021" name="Sci. Adv.">
        <title>The American lobster genome reveals insights on longevity, neural, and immune adaptations.</title>
        <authorList>
            <person name="Polinski J.M."/>
            <person name="Zimin A.V."/>
            <person name="Clark K.F."/>
            <person name="Kohn A.B."/>
            <person name="Sadowski N."/>
            <person name="Timp W."/>
            <person name="Ptitsyn A."/>
            <person name="Khanna P."/>
            <person name="Romanova D.Y."/>
            <person name="Williams P."/>
            <person name="Greenwood S.J."/>
            <person name="Moroz L.L."/>
            <person name="Walt D.R."/>
            <person name="Bodnar A.G."/>
        </authorList>
    </citation>
    <scope>NUCLEOTIDE SEQUENCE</scope>
    <source>
        <strain evidence="9">GMGI-L3</strain>
    </source>
</reference>
<dbReference type="GO" id="GO:0004197">
    <property type="term" value="F:cysteine-type endopeptidase activity"/>
    <property type="evidence" value="ECO:0007669"/>
    <property type="project" value="InterPro"/>
</dbReference>
<dbReference type="PROSITE" id="PS50207">
    <property type="entry name" value="CASPASE_P10"/>
    <property type="match status" value="1"/>
</dbReference>
<evidence type="ECO:0000256" key="6">
    <source>
        <dbReference type="SAM" id="MobiDB-lite"/>
    </source>
</evidence>
<comment type="caution">
    <text evidence="9">The sequence shown here is derived from an EMBL/GenBank/DDBJ whole genome shotgun (WGS) entry which is preliminary data.</text>
</comment>
<feature type="compositionally biased region" description="Basic and acidic residues" evidence="6">
    <location>
        <begin position="206"/>
        <end position="224"/>
    </location>
</feature>
<dbReference type="InterPro" id="IPR011600">
    <property type="entry name" value="Pept_C14_caspase"/>
</dbReference>
<keyword evidence="3" id="KW-0053">Apoptosis</keyword>
<gene>
    <name evidence="9" type="primary">Casp2-L4</name>
    <name evidence="9" type="ORF">Hamer_G025342</name>
</gene>
<dbReference type="InterPro" id="IPR013087">
    <property type="entry name" value="Znf_C2H2_type"/>
</dbReference>
<evidence type="ECO:0000313" key="10">
    <source>
        <dbReference type="Proteomes" id="UP000747542"/>
    </source>
</evidence>
<keyword evidence="10" id="KW-1185">Reference proteome</keyword>
<dbReference type="InterPro" id="IPR036236">
    <property type="entry name" value="Znf_C2H2_sf"/>
</dbReference>
<dbReference type="InterPro" id="IPR002138">
    <property type="entry name" value="Pept_C14_p10"/>
</dbReference>
<sequence length="627" mass="69890">AASGGHLPSRVVSDLVSSEILTPEAREAISSGIVRENEMSYFCNLCQVPLTGDAPLNQHIKGTRHKKAQKVALQHQHLPDIGALTLTPDSRMLINSPNADHPPPTTNQTDLADPEAEVQDHQQASCGKVPAILRISHPYLPFQPGQQVLLDLPRGMHKVSAVSWDGPYTVQAEVESGYMVREANGRCKTVVRESCKLFTPGQGDSRPYHLKEDTCEPADERDRPPAANGLNSSAADLSSVPQPRLSSDTDNCPLTSQRGEVHEKLRTLSKVPIINLTPNSPQNTQVYTSVILGEDDGQAVVFCAQERNRKWKPSKVYHSRGTQTEAQSGVPTITCGVQTYETFTKISGNYRQRHPFTCCAQGTDTSCHHWKVLLIDGVLPFPWTVKSCASPIPPSEKVYRNLSTPRGLVCIFNYHFSGQNTRLGARTDSHNLKTLFTRMGYRVYLYEDLTKQGTLDQLKNIQQDKDLAIYDSFILIVLSHGVKDLMFCTNGIELTEKLSLDDVRYHFVDGSCPNLRNKPKIFLANFCRGETQEESRSLQTDSITSQITNAPQDMKTIYASINNFRALRDPGRGTVFVQALCDVLANHAHDSELSDLYLELCKNMQSKAGTTPEEQNYRFKQFYFNPL</sequence>
<feature type="compositionally biased region" description="Polar residues" evidence="6">
    <location>
        <begin position="229"/>
        <end position="256"/>
    </location>
</feature>
<dbReference type="InterPro" id="IPR001309">
    <property type="entry name" value="Pept_C14_p20"/>
</dbReference>
<keyword evidence="4" id="KW-0378">Hydrolase</keyword>
<protein>
    <submittedName>
        <fullName evidence="9">Caspase-2-like 4</fullName>
    </submittedName>
</protein>
<accession>A0A8J5JNQ1</accession>
<feature type="region of interest" description="Disordered" evidence="6">
    <location>
        <begin position="92"/>
        <end position="111"/>
    </location>
</feature>
<dbReference type="Gene3D" id="3.40.50.1460">
    <property type="match status" value="1"/>
</dbReference>
<dbReference type="PROSITE" id="PS50208">
    <property type="entry name" value="CASPASE_P20"/>
    <property type="match status" value="1"/>
</dbReference>
<dbReference type="SUPFAM" id="SSF57667">
    <property type="entry name" value="beta-beta-alpha zinc fingers"/>
    <property type="match status" value="1"/>
</dbReference>
<dbReference type="InterPro" id="IPR002398">
    <property type="entry name" value="Pept_C14"/>
</dbReference>
<dbReference type="Gene3D" id="3.30.160.60">
    <property type="entry name" value="Classic Zinc Finger"/>
    <property type="match status" value="1"/>
</dbReference>
<dbReference type="EMBL" id="JAHLQT010036281">
    <property type="protein sequence ID" value="KAG7157888.1"/>
    <property type="molecule type" value="Genomic_DNA"/>
</dbReference>
<dbReference type="GO" id="GO:0006508">
    <property type="term" value="P:proteolysis"/>
    <property type="evidence" value="ECO:0007669"/>
    <property type="project" value="UniProtKB-KW"/>
</dbReference>
<comment type="similarity">
    <text evidence="1 5">Belongs to the peptidase C14A family.</text>
</comment>
<dbReference type="SMART" id="SM00115">
    <property type="entry name" value="CASc"/>
    <property type="match status" value="1"/>
</dbReference>
<name>A0A8J5JNQ1_HOMAM</name>
<proteinExistence type="inferred from homology"/>
<keyword evidence="2" id="KW-0645">Protease</keyword>
<dbReference type="InterPro" id="IPR015917">
    <property type="entry name" value="Pept_C14A"/>
</dbReference>
<dbReference type="SUPFAM" id="SSF52129">
    <property type="entry name" value="Caspase-like"/>
    <property type="match status" value="1"/>
</dbReference>
<dbReference type="PANTHER" id="PTHR47901">
    <property type="entry name" value="CASPASE RECRUITMENT DOMAIN-CONTAINING PROTEIN 18"/>
    <property type="match status" value="1"/>
</dbReference>
<organism evidence="9 10">
    <name type="scientific">Homarus americanus</name>
    <name type="common">American lobster</name>
    <dbReference type="NCBI Taxonomy" id="6706"/>
    <lineage>
        <taxon>Eukaryota</taxon>
        <taxon>Metazoa</taxon>
        <taxon>Ecdysozoa</taxon>
        <taxon>Arthropoda</taxon>
        <taxon>Crustacea</taxon>
        <taxon>Multicrustacea</taxon>
        <taxon>Malacostraca</taxon>
        <taxon>Eumalacostraca</taxon>
        <taxon>Eucarida</taxon>
        <taxon>Decapoda</taxon>
        <taxon>Pleocyemata</taxon>
        <taxon>Astacidea</taxon>
        <taxon>Nephropoidea</taxon>
        <taxon>Nephropidae</taxon>
        <taxon>Homarus</taxon>
    </lineage>
</organism>
<evidence type="ECO:0000259" key="8">
    <source>
        <dbReference type="PROSITE" id="PS50208"/>
    </source>
</evidence>
<feature type="domain" description="Caspase family p10" evidence="7">
    <location>
        <begin position="553"/>
        <end position="626"/>
    </location>
</feature>
<evidence type="ECO:0000256" key="3">
    <source>
        <dbReference type="ARBA" id="ARBA00022703"/>
    </source>
</evidence>
<dbReference type="PANTHER" id="PTHR47901:SF8">
    <property type="entry name" value="CASPASE-3"/>
    <property type="match status" value="1"/>
</dbReference>
<feature type="region of interest" description="Disordered" evidence="6">
    <location>
        <begin position="201"/>
        <end position="256"/>
    </location>
</feature>
<dbReference type="Pfam" id="PF00656">
    <property type="entry name" value="Peptidase_C14"/>
    <property type="match status" value="1"/>
</dbReference>
<evidence type="ECO:0000256" key="1">
    <source>
        <dbReference type="ARBA" id="ARBA00010134"/>
    </source>
</evidence>
<dbReference type="PROSITE" id="PS00028">
    <property type="entry name" value="ZINC_FINGER_C2H2_1"/>
    <property type="match status" value="1"/>
</dbReference>
<evidence type="ECO:0000313" key="9">
    <source>
        <dbReference type="EMBL" id="KAG7157888.1"/>
    </source>
</evidence>
<dbReference type="InterPro" id="IPR029030">
    <property type="entry name" value="Caspase-like_dom_sf"/>
</dbReference>
<dbReference type="Proteomes" id="UP000747542">
    <property type="component" value="Unassembled WGS sequence"/>
</dbReference>
<evidence type="ECO:0000256" key="2">
    <source>
        <dbReference type="ARBA" id="ARBA00022670"/>
    </source>
</evidence>
<dbReference type="AlphaFoldDB" id="A0A8J5JNQ1"/>